<dbReference type="InterPro" id="IPR051164">
    <property type="entry name" value="NmrA-like_oxidored"/>
</dbReference>
<dbReference type="AlphaFoldDB" id="A0A7D8YQ59"/>
<dbReference type="CDD" id="cd05251">
    <property type="entry name" value="NmrA_like_SDR_a"/>
    <property type="match status" value="1"/>
</dbReference>
<dbReference type="PANTHER" id="PTHR42748:SF11">
    <property type="entry name" value="NMRA-LIKE DOMAIN-CONTAINING PROTEIN"/>
    <property type="match status" value="1"/>
</dbReference>
<evidence type="ECO:0000313" key="5">
    <source>
        <dbReference type="Proteomes" id="UP000481288"/>
    </source>
</evidence>
<dbReference type="Proteomes" id="UP000481288">
    <property type="component" value="Unassembled WGS sequence"/>
</dbReference>
<dbReference type="EMBL" id="QGMG01000308">
    <property type="protein sequence ID" value="TVY54751.1"/>
    <property type="molecule type" value="Genomic_DNA"/>
</dbReference>
<dbReference type="SUPFAM" id="SSF51735">
    <property type="entry name" value="NAD(P)-binding Rossmann-fold domains"/>
    <property type="match status" value="1"/>
</dbReference>
<gene>
    <name evidence="4" type="primary">Nmral1_0</name>
    <name evidence="4" type="ORF">LCER1_G004305</name>
</gene>
<proteinExistence type="inferred from homology"/>
<organism evidence="4 5">
    <name type="scientific">Lachnellula cervina</name>
    <dbReference type="NCBI Taxonomy" id="1316786"/>
    <lineage>
        <taxon>Eukaryota</taxon>
        <taxon>Fungi</taxon>
        <taxon>Dikarya</taxon>
        <taxon>Ascomycota</taxon>
        <taxon>Pezizomycotina</taxon>
        <taxon>Leotiomycetes</taxon>
        <taxon>Helotiales</taxon>
        <taxon>Lachnaceae</taxon>
        <taxon>Lachnellula</taxon>
    </lineage>
</organism>
<protein>
    <submittedName>
        <fullName evidence="4">NmrA-like family domain-containing protein 1</fullName>
    </submittedName>
</protein>
<dbReference type="Gene3D" id="3.40.50.720">
    <property type="entry name" value="NAD(P)-binding Rossmann-like Domain"/>
    <property type="match status" value="1"/>
</dbReference>
<evidence type="ECO:0000256" key="2">
    <source>
        <dbReference type="ARBA" id="ARBA00022857"/>
    </source>
</evidence>
<keyword evidence="2" id="KW-0521">NADP</keyword>
<comment type="caution">
    <text evidence="4">The sequence shown here is derived from an EMBL/GenBank/DDBJ whole genome shotgun (WGS) entry which is preliminary data.</text>
</comment>
<keyword evidence="5" id="KW-1185">Reference proteome</keyword>
<dbReference type="OrthoDB" id="3358371at2759"/>
<dbReference type="GO" id="GO:0005634">
    <property type="term" value="C:nucleus"/>
    <property type="evidence" value="ECO:0007669"/>
    <property type="project" value="TreeGrafter"/>
</dbReference>
<dbReference type="Gene3D" id="3.90.25.10">
    <property type="entry name" value="UDP-galactose 4-epimerase, domain 1"/>
    <property type="match status" value="1"/>
</dbReference>
<evidence type="ECO:0000256" key="1">
    <source>
        <dbReference type="ARBA" id="ARBA00006328"/>
    </source>
</evidence>
<feature type="domain" description="NmrA-like" evidence="3">
    <location>
        <begin position="2"/>
        <end position="310"/>
    </location>
</feature>
<dbReference type="PANTHER" id="PTHR42748">
    <property type="entry name" value="NITROGEN METABOLITE REPRESSION PROTEIN NMRA FAMILY MEMBER"/>
    <property type="match status" value="1"/>
</dbReference>
<sequence>MSKCLVVFGATGQQGSSVITNVLNDPHLSQTYKIRAITRAVDSPKAKALQEQQNVQVVQGDVSNRASLEAALTGAHTVFAMTTHSFSPADVDADVDLEYATGTAIADLAVQKGAQYIIFSTLPPVSSISGGKYTNVTPFDDKARIEQYIRGLPIKSAFTSLGSFMQNFELPFFAPQKADDGTYVMARHTAPETKWPLLDAVSDAGKFVGAILAEPDKYEGTTFCAAQALYSFEEMAAIISEATGKTVVYKQIPLEEFKKTLVFGGDRFVEIFVEVFSSYAEFGYYGKDTEKEVAWAAANARGKLTTYAEYVKAHPFHFE</sequence>
<comment type="similarity">
    <text evidence="1">Belongs to the NmrA-type oxidoreductase family.</text>
</comment>
<dbReference type="Pfam" id="PF05368">
    <property type="entry name" value="NmrA"/>
    <property type="match status" value="1"/>
</dbReference>
<reference evidence="4 5" key="1">
    <citation type="submission" date="2018-05" db="EMBL/GenBank/DDBJ databases">
        <title>Whole genome sequencing for identification of molecular markers to develop diagnostic detection tools for the regulated plant pathogen Lachnellula willkommii.</title>
        <authorList>
            <person name="Giroux E."/>
            <person name="Bilodeau G."/>
        </authorList>
    </citation>
    <scope>NUCLEOTIDE SEQUENCE [LARGE SCALE GENOMIC DNA]</scope>
    <source>
        <strain evidence="4 5">CBS 625.97</strain>
    </source>
</reference>
<evidence type="ECO:0000259" key="3">
    <source>
        <dbReference type="Pfam" id="PF05368"/>
    </source>
</evidence>
<name>A0A7D8YQ59_9HELO</name>
<dbReference type="InterPro" id="IPR008030">
    <property type="entry name" value="NmrA-like"/>
</dbReference>
<dbReference type="InterPro" id="IPR036291">
    <property type="entry name" value="NAD(P)-bd_dom_sf"/>
</dbReference>
<accession>A0A7D8YQ59</accession>
<evidence type="ECO:0000313" key="4">
    <source>
        <dbReference type="EMBL" id="TVY54751.1"/>
    </source>
</evidence>